<proteinExistence type="predicted"/>
<dbReference type="InterPro" id="IPR018739">
    <property type="entry name" value="DUF2281"/>
</dbReference>
<evidence type="ECO:0000259" key="1">
    <source>
        <dbReference type="Pfam" id="PF10047"/>
    </source>
</evidence>
<gene>
    <name evidence="2" type="ORF">GCM10007390_16170</name>
</gene>
<dbReference type="EMBL" id="BMXF01000001">
    <property type="protein sequence ID" value="GHB63103.1"/>
    <property type="molecule type" value="Genomic_DNA"/>
</dbReference>
<name>A0A8J3D5K0_9BACT</name>
<sequence>MVENLYIYKYIFFPDILKIMDKFQLHESIDVLPPPLQAEVADFVAFLRYKYRLPSSESKSKASLSEFIGLAPDLDVASFDQYLTETRSEWKEPF</sequence>
<protein>
    <recommendedName>
        <fullName evidence="1">DUF2281 domain-containing protein</fullName>
    </recommendedName>
</protein>
<reference evidence="2 3" key="1">
    <citation type="journal article" date="2014" name="Int. J. Syst. Evol. Microbiol.">
        <title>Complete genome sequence of Corynebacterium casei LMG S-19264T (=DSM 44701T), isolated from a smear-ripened cheese.</title>
        <authorList>
            <consortium name="US DOE Joint Genome Institute (JGI-PGF)"/>
            <person name="Walter F."/>
            <person name="Albersmeier A."/>
            <person name="Kalinowski J."/>
            <person name="Ruckert C."/>
        </authorList>
    </citation>
    <scope>NUCLEOTIDE SEQUENCE [LARGE SCALE GENOMIC DNA]</scope>
    <source>
        <strain evidence="2 3">KCTC 12866</strain>
    </source>
</reference>
<dbReference type="Proteomes" id="UP000598271">
    <property type="component" value="Unassembled WGS sequence"/>
</dbReference>
<dbReference type="Pfam" id="PF10047">
    <property type="entry name" value="DUF2281"/>
    <property type="match status" value="1"/>
</dbReference>
<organism evidence="2 3">
    <name type="scientific">Persicitalea jodogahamensis</name>
    <dbReference type="NCBI Taxonomy" id="402147"/>
    <lineage>
        <taxon>Bacteria</taxon>
        <taxon>Pseudomonadati</taxon>
        <taxon>Bacteroidota</taxon>
        <taxon>Cytophagia</taxon>
        <taxon>Cytophagales</taxon>
        <taxon>Spirosomataceae</taxon>
        <taxon>Persicitalea</taxon>
    </lineage>
</organism>
<feature type="domain" description="DUF2281" evidence="1">
    <location>
        <begin position="25"/>
        <end position="62"/>
    </location>
</feature>
<accession>A0A8J3D5K0</accession>
<keyword evidence="3" id="KW-1185">Reference proteome</keyword>
<dbReference type="AlphaFoldDB" id="A0A8J3D5K0"/>
<evidence type="ECO:0000313" key="2">
    <source>
        <dbReference type="EMBL" id="GHB63103.1"/>
    </source>
</evidence>
<comment type="caution">
    <text evidence="2">The sequence shown here is derived from an EMBL/GenBank/DDBJ whole genome shotgun (WGS) entry which is preliminary data.</text>
</comment>
<evidence type="ECO:0000313" key="3">
    <source>
        <dbReference type="Proteomes" id="UP000598271"/>
    </source>
</evidence>